<evidence type="ECO:0000256" key="5">
    <source>
        <dbReference type="ARBA" id="ARBA00023163"/>
    </source>
</evidence>
<dbReference type="GO" id="GO:0003677">
    <property type="term" value="F:DNA binding"/>
    <property type="evidence" value="ECO:0007669"/>
    <property type="project" value="UniProtKB-KW"/>
</dbReference>
<evidence type="ECO:0000313" key="10">
    <source>
        <dbReference type="Proteomes" id="UP000236333"/>
    </source>
</evidence>
<sequence length="449" mass="46563">MDVDAMDLAAILGEPSGSLPDDLDYLIDDELMQFLNDPEPAKACWQAPDSIPAPVVSSSSVQSSRDTSDGGCAASPPSTTCGSSPPPVAPAIAPAAAAYAAFQLQMQPGAPCQGLDPRLITTTAAQQLWTAVLAAAQAAAPCSAPAVPVDEAKARGQPAGTSRQGSADCSADSSGSDGDDDGDDMDSKARAGNKRKAPEVDWRQITDPSERRRQRRLAKNRVTAARSRERKKAAWSELEEKLKGVENENSQLRAMLQQFASENSSLKSQLLNITRAGVAGSGAAGASQARTGKARDPAKILPVIIAIMLLVLSLCPGDAPLLVLGSLLPVALAASQLGGEAAEAGSALDSIFNLLHMLRTLFAKSGRLLQRSVNRLLFERHRYLGRSGMRKLACVPCDVLLRDRGEGLGGEPGAYAGGAAVSAAVGASCAMAEASVPMACVVVKQEPVC</sequence>
<evidence type="ECO:0000259" key="8">
    <source>
        <dbReference type="PROSITE" id="PS50217"/>
    </source>
</evidence>
<dbReference type="InterPro" id="IPR004827">
    <property type="entry name" value="bZIP"/>
</dbReference>
<dbReference type="SMART" id="SM00338">
    <property type="entry name" value="BRLZ"/>
    <property type="match status" value="1"/>
</dbReference>
<dbReference type="SUPFAM" id="SSF57959">
    <property type="entry name" value="Leucine zipper domain"/>
    <property type="match status" value="1"/>
</dbReference>
<feature type="compositionally biased region" description="Low complexity" evidence="7">
    <location>
        <begin position="165"/>
        <end position="176"/>
    </location>
</feature>
<dbReference type="Pfam" id="PF00170">
    <property type="entry name" value="bZIP_1"/>
    <property type="match status" value="1"/>
</dbReference>
<evidence type="ECO:0000256" key="3">
    <source>
        <dbReference type="ARBA" id="ARBA00023015"/>
    </source>
</evidence>
<name>A0A2J7ZMC7_9CHLO</name>
<feature type="domain" description="BZIP" evidence="8">
    <location>
        <begin position="210"/>
        <end position="273"/>
    </location>
</feature>
<keyword evidence="5" id="KW-0804">Transcription</keyword>
<dbReference type="OrthoDB" id="644067at2759"/>
<keyword evidence="10" id="KW-1185">Reference proteome</keyword>
<evidence type="ECO:0000313" key="9">
    <source>
        <dbReference type="EMBL" id="PNH01421.1"/>
    </source>
</evidence>
<protein>
    <submittedName>
        <fullName evidence="9">Transcription factor HY5</fullName>
    </submittedName>
</protein>
<keyword evidence="4" id="KW-0238">DNA-binding</keyword>
<evidence type="ECO:0000256" key="2">
    <source>
        <dbReference type="ARBA" id="ARBA00007163"/>
    </source>
</evidence>
<evidence type="ECO:0000256" key="4">
    <source>
        <dbReference type="ARBA" id="ARBA00023125"/>
    </source>
</evidence>
<dbReference type="Gene3D" id="1.20.5.170">
    <property type="match status" value="1"/>
</dbReference>
<dbReference type="Proteomes" id="UP000236333">
    <property type="component" value="Unassembled WGS sequence"/>
</dbReference>
<feature type="compositionally biased region" description="Low complexity" evidence="7">
    <location>
        <begin position="55"/>
        <end position="65"/>
    </location>
</feature>
<dbReference type="GO" id="GO:0003700">
    <property type="term" value="F:DNA-binding transcription factor activity"/>
    <property type="evidence" value="ECO:0007669"/>
    <property type="project" value="InterPro"/>
</dbReference>
<evidence type="ECO:0000256" key="1">
    <source>
        <dbReference type="ARBA" id="ARBA00004123"/>
    </source>
</evidence>
<keyword evidence="6" id="KW-0539">Nucleus</keyword>
<accession>A0A2J7ZMC7</accession>
<evidence type="ECO:0000256" key="7">
    <source>
        <dbReference type="SAM" id="MobiDB-lite"/>
    </source>
</evidence>
<dbReference type="AlphaFoldDB" id="A0A2J7ZMC7"/>
<proteinExistence type="inferred from homology"/>
<comment type="similarity">
    <text evidence="2">Belongs to the bZIP family.</text>
</comment>
<dbReference type="PANTHER" id="PTHR47416:SF8">
    <property type="entry name" value="BASIC-LEUCINE ZIPPER TRANSCRIPTION FACTOR E-RELATED"/>
    <property type="match status" value="1"/>
</dbReference>
<dbReference type="InterPro" id="IPR046347">
    <property type="entry name" value="bZIP_sf"/>
</dbReference>
<organism evidence="9 10">
    <name type="scientific">Tetrabaena socialis</name>
    <dbReference type="NCBI Taxonomy" id="47790"/>
    <lineage>
        <taxon>Eukaryota</taxon>
        <taxon>Viridiplantae</taxon>
        <taxon>Chlorophyta</taxon>
        <taxon>core chlorophytes</taxon>
        <taxon>Chlorophyceae</taxon>
        <taxon>CS clade</taxon>
        <taxon>Chlamydomonadales</taxon>
        <taxon>Tetrabaenaceae</taxon>
        <taxon>Tetrabaena</taxon>
    </lineage>
</organism>
<gene>
    <name evidence="9" type="ORF">TSOC_012699</name>
</gene>
<feature type="region of interest" description="Disordered" evidence="7">
    <location>
        <begin position="149"/>
        <end position="231"/>
    </location>
</feature>
<dbReference type="PROSITE" id="PS50217">
    <property type="entry name" value="BZIP"/>
    <property type="match status" value="1"/>
</dbReference>
<reference evidence="9 10" key="1">
    <citation type="journal article" date="2017" name="Mol. Biol. Evol.">
        <title>The 4-celled Tetrabaena socialis nuclear genome reveals the essential components for genetic control of cell number at the origin of multicellularity in the volvocine lineage.</title>
        <authorList>
            <person name="Featherston J."/>
            <person name="Arakaki Y."/>
            <person name="Hanschen E.R."/>
            <person name="Ferris P.J."/>
            <person name="Michod R.E."/>
            <person name="Olson B.J.S.C."/>
            <person name="Nozaki H."/>
            <person name="Durand P.M."/>
        </authorList>
    </citation>
    <scope>NUCLEOTIDE SEQUENCE [LARGE SCALE GENOMIC DNA]</scope>
    <source>
        <strain evidence="9 10">NIES-571</strain>
    </source>
</reference>
<dbReference type="GO" id="GO:0005634">
    <property type="term" value="C:nucleus"/>
    <property type="evidence" value="ECO:0007669"/>
    <property type="project" value="UniProtKB-SubCell"/>
</dbReference>
<keyword evidence="3" id="KW-0805">Transcription regulation</keyword>
<feature type="compositionally biased region" description="Basic and acidic residues" evidence="7">
    <location>
        <begin position="196"/>
        <end position="211"/>
    </location>
</feature>
<comment type="caution">
    <text evidence="9">The sequence shown here is derived from an EMBL/GenBank/DDBJ whole genome shotgun (WGS) entry which is preliminary data.</text>
</comment>
<dbReference type="PANTHER" id="PTHR47416">
    <property type="entry name" value="BASIC-LEUCINE ZIPPER TRANSCRIPTION FACTOR F-RELATED"/>
    <property type="match status" value="1"/>
</dbReference>
<comment type="subcellular location">
    <subcellularLocation>
        <location evidence="1">Nucleus</location>
    </subcellularLocation>
</comment>
<feature type="region of interest" description="Disordered" evidence="7">
    <location>
        <begin position="55"/>
        <end position="86"/>
    </location>
</feature>
<evidence type="ECO:0000256" key="6">
    <source>
        <dbReference type="ARBA" id="ARBA00023242"/>
    </source>
</evidence>
<dbReference type="EMBL" id="PGGS01000903">
    <property type="protein sequence ID" value="PNH01421.1"/>
    <property type="molecule type" value="Genomic_DNA"/>
</dbReference>
<dbReference type="CDD" id="cd14704">
    <property type="entry name" value="bZIP_HY5-like"/>
    <property type="match status" value="1"/>
</dbReference>